<keyword evidence="3 5" id="KW-0689">Ribosomal protein</keyword>
<evidence type="ECO:0000256" key="2">
    <source>
        <dbReference type="ARBA" id="ARBA00022771"/>
    </source>
</evidence>
<dbReference type="NCBIfam" id="NF034186">
    <property type="entry name" value="PRK14891.1-1"/>
    <property type="match status" value="1"/>
</dbReference>
<dbReference type="RefSeq" id="WP_342808427.1">
    <property type="nucleotide sequence ID" value="NZ_JAOPJZ010000005.1"/>
</dbReference>
<feature type="compositionally biased region" description="Acidic residues" evidence="6">
    <location>
        <begin position="65"/>
        <end position="118"/>
    </location>
</feature>
<dbReference type="GO" id="GO:0006412">
    <property type="term" value="P:translation"/>
    <property type="evidence" value="ECO:0007669"/>
    <property type="project" value="UniProtKB-UniRule"/>
</dbReference>
<reference evidence="8 9" key="1">
    <citation type="submission" date="2022-09" db="EMBL/GenBank/DDBJ databases">
        <title>Enrichment on poylsaccharides allowed isolation of novel metabolic and taxonomic groups of Haloarchaea.</title>
        <authorList>
            <person name="Sorokin D.Y."/>
            <person name="Elcheninov A.G."/>
            <person name="Khizhniak T.V."/>
            <person name="Kolganova T.V."/>
            <person name="Kublanov I.V."/>
        </authorList>
    </citation>
    <scope>NUCLEOTIDE SEQUENCE [LARGE SCALE GENOMIC DNA]</scope>
    <source>
        <strain evidence="8 9">AArc-curdl1</strain>
    </source>
</reference>
<keyword evidence="5" id="KW-0699">rRNA-binding</keyword>
<evidence type="ECO:0000256" key="4">
    <source>
        <dbReference type="ARBA" id="ARBA00023274"/>
    </source>
</evidence>
<accession>A0AAP2Z7H6</accession>
<dbReference type="AlphaFoldDB" id="A0AAP2Z7H6"/>
<dbReference type="GO" id="GO:0005840">
    <property type="term" value="C:ribosome"/>
    <property type="evidence" value="ECO:0007669"/>
    <property type="project" value="UniProtKB-KW"/>
</dbReference>
<name>A0AAP2Z7H6_9EURY</name>
<comment type="caution">
    <text evidence="5">Lacks conserved residue(s) required for the propagation of feature annotation.</text>
</comment>
<dbReference type="InterPro" id="IPR055345">
    <property type="entry name" value="Ribosomal_eL24-rel_arc"/>
</dbReference>
<dbReference type="SMART" id="SM00746">
    <property type="entry name" value="TRASH"/>
    <property type="match status" value="1"/>
</dbReference>
<protein>
    <recommendedName>
        <fullName evidence="5">Large ribosomal subunit protein eL24</fullName>
    </recommendedName>
</protein>
<evidence type="ECO:0000256" key="5">
    <source>
        <dbReference type="HAMAP-Rule" id="MF_00773"/>
    </source>
</evidence>
<comment type="subunit">
    <text evidence="5">Part of the 50S ribosomal subunit. Forms a cluster with proteins L3 and L14.</text>
</comment>
<keyword evidence="9" id="KW-1185">Reference proteome</keyword>
<feature type="compositionally biased region" description="Basic and acidic residues" evidence="6">
    <location>
        <begin position="37"/>
        <end position="58"/>
    </location>
</feature>
<dbReference type="InterPro" id="IPR000988">
    <property type="entry name" value="Ribosomal_eL24-rel_N"/>
</dbReference>
<proteinExistence type="inferred from homology"/>
<evidence type="ECO:0000259" key="7">
    <source>
        <dbReference type="SMART" id="SM00746"/>
    </source>
</evidence>
<keyword evidence="4 5" id="KW-0687">Ribonucleoprotein</keyword>
<dbReference type="InterPro" id="IPR011017">
    <property type="entry name" value="TRASH_dom"/>
</dbReference>
<dbReference type="Gene3D" id="2.30.170.20">
    <property type="entry name" value="Ribosomal protein L24e"/>
    <property type="match status" value="1"/>
</dbReference>
<dbReference type="Pfam" id="PF01246">
    <property type="entry name" value="Ribosomal_L24e"/>
    <property type="match status" value="1"/>
</dbReference>
<evidence type="ECO:0000313" key="9">
    <source>
        <dbReference type="Proteomes" id="UP001321047"/>
    </source>
</evidence>
<dbReference type="HAMAP" id="MF_00773">
    <property type="entry name" value="Ribosomal_eL24"/>
    <property type="match status" value="1"/>
</dbReference>
<evidence type="ECO:0000256" key="1">
    <source>
        <dbReference type="ARBA" id="ARBA00005647"/>
    </source>
</evidence>
<dbReference type="EMBL" id="JAOPJZ010000005">
    <property type="protein sequence ID" value="MCU4752086.1"/>
    <property type="molecule type" value="Genomic_DNA"/>
</dbReference>
<evidence type="ECO:0000313" key="8">
    <source>
        <dbReference type="EMBL" id="MCU4752086.1"/>
    </source>
</evidence>
<dbReference type="Proteomes" id="UP001321047">
    <property type="component" value="Unassembled WGS sequence"/>
</dbReference>
<keyword evidence="2" id="KW-0863">Zinc-finger</keyword>
<dbReference type="GO" id="GO:0003735">
    <property type="term" value="F:structural constituent of ribosome"/>
    <property type="evidence" value="ECO:0007669"/>
    <property type="project" value="InterPro"/>
</dbReference>
<dbReference type="GO" id="GO:1990904">
    <property type="term" value="C:ribonucleoprotein complex"/>
    <property type="evidence" value="ECO:0007669"/>
    <property type="project" value="UniProtKB-KW"/>
</dbReference>
<dbReference type="GO" id="GO:0019843">
    <property type="term" value="F:rRNA binding"/>
    <property type="evidence" value="ECO:0007669"/>
    <property type="project" value="UniProtKB-UniRule"/>
</dbReference>
<gene>
    <name evidence="5" type="primary">rpl24e</name>
    <name evidence="8" type="ORF">OB919_08830</name>
</gene>
<dbReference type="SUPFAM" id="SSF57716">
    <property type="entry name" value="Glucocorticoid receptor-like (DNA-binding domain)"/>
    <property type="match status" value="1"/>
</dbReference>
<comment type="caution">
    <text evidence="8">The sequence shown here is derived from an EMBL/GenBank/DDBJ whole genome shotgun (WGS) entry which is preliminary data.</text>
</comment>
<feature type="region of interest" description="Disordered" evidence="6">
    <location>
        <begin position="37"/>
        <end position="118"/>
    </location>
</feature>
<keyword evidence="2" id="KW-0862">Zinc</keyword>
<organism evidence="8 9">
    <name type="scientific">Natronosalvus hydrolyticus</name>
    <dbReference type="NCBI Taxonomy" id="2979988"/>
    <lineage>
        <taxon>Archaea</taxon>
        <taxon>Methanobacteriati</taxon>
        <taxon>Methanobacteriota</taxon>
        <taxon>Stenosarchaea group</taxon>
        <taxon>Halobacteria</taxon>
        <taxon>Halobacteriales</taxon>
        <taxon>Natrialbaceae</taxon>
        <taxon>Natronosalvus</taxon>
    </lineage>
</organism>
<keyword evidence="2" id="KW-0479">Metal-binding</keyword>
<evidence type="ECO:0000256" key="6">
    <source>
        <dbReference type="SAM" id="MobiDB-lite"/>
    </source>
</evidence>
<dbReference type="CDD" id="cd00472">
    <property type="entry name" value="Ribosomal_L24e_L24"/>
    <property type="match status" value="1"/>
</dbReference>
<keyword evidence="5" id="KW-0694">RNA-binding</keyword>
<dbReference type="GO" id="GO:0008270">
    <property type="term" value="F:zinc ion binding"/>
    <property type="evidence" value="ECO:0007669"/>
    <property type="project" value="UniProtKB-KW"/>
</dbReference>
<sequence length="118" mass="13167">MVEHRTCDYTGEEIEPGTGIMYVQKDGSVLHFVDSKAEKNFKLGREPRDLEWTEDGRRGKGPVQEEVEAEEPEAEAEDEESQAEAEADADEDEADAEGEEAEADAEEEEADADEDDEE</sequence>
<feature type="domain" description="TRASH" evidence="7">
    <location>
        <begin position="7"/>
        <end position="45"/>
    </location>
</feature>
<comment type="similarity">
    <text evidence="1 5">Belongs to the eukaryotic ribosomal protein eL24 family.</text>
</comment>
<comment type="function">
    <text evidence="5">Binds to the 23S rRNA.</text>
</comment>
<dbReference type="InterPro" id="IPR038630">
    <property type="entry name" value="L24e/L24_sf"/>
</dbReference>
<evidence type="ECO:0000256" key="3">
    <source>
        <dbReference type="ARBA" id="ARBA00022980"/>
    </source>
</evidence>